<evidence type="ECO:0000256" key="1">
    <source>
        <dbReference type="SAM" id="MobiDB-lite"/>
    </source>
</evidence>
<reference evidence="2" key="1">
    <citation type="submission" date="2020-03" db="EMBL/GenBank/DDBJ databases">
        <authorList>
            <person name="Weist P."/>
        </authorList>
    </citation>
    <scope>NUCLEOTIDE SEQUENCE</scope>
</reference>
<proteinExistence type="predicted"/>
<feature type="region of interest" description="Disordered" evidence="1">
    <location>
        <begin position="38"/>
        <end position="67"/>
    </location>
</feature>
<dbReference type="AlphaFoldDB" id="A0A9N7Z192"/>
<dbReference type="Proteomes" id="UP001153269">
    <property type="component" value="Unassembled WGS sequence"/>
</dbReference>
<accession>A0A9N7Z192</accession>
<protein>
    <submittedName>
        <fullName evidence="2">Uncharacterized protein</fullName>
    </submittedName>
</protein>
<evidence type="ECO:0000313" key="3">
    <source>
        <dbReference type="Proteomes" id="UP001153269"/>
    </source>
</evidence>
<feature type="compositionally biased region" description="Polar residues" evidence="1">
    <location>
        <begin position="47"/>
        <end position="56"/>
    </location>
</feature>
<gene>
    <name evidence="2" type="ORF">PLEPLA_LOCUS35245</name>
</gene>
<organism evidence="2 3">
    <name type="scientific">Pleuronectes platessa</name>
    <name type="common">European plaice</name>
    <dbReference type="NCBI Taxonomy" id="8262"/>
    <lineage>
        <taxon>Eukaryota</taxon>
        <taxon>Metazoa</taxon>
        <taxon>Chordata</taxon>
        <taxon>Craniata</taxon>
        <taxon>Vertebrata</taxon>
        <taxon>Euteleostomi</taxon>
        <taxon>Actinopterygii</taxon>
        <taxon>Neopterygii</taxon>
        <taxon>Teleostei</taxon>
        <taxon>Neoteleostei</taxon>
        <taxon>Acanthomorphata</taxon>
        <taxon>Carangaria</taxon>
        <taxon>Pleuronectiformes</taxon>
        <taxon>Pleuronectoidei</taxon>
        <taxon>Pleuronectidae</taxon>
        <taxon>Pleuronectes</taxon>
    </lineage>
</organism>
<evidence type="ECO:0000313" key="2">
    <source>
        <dbReference type="EMBL" id="CAB1447562.1"/>
    </source>
</evidence>
<comment type="caution">
    <text evidence="2">The sequence shown here is derived from an EMBL/GenBank/DDBJ whole genome shotgun (WGS) entry which is preliminary data.</text>
</comment>
<feature type="region of interest" description="Disordered" evidence="1">
    <location>
        <begin position="177"/>
        <end position="200"/>
    </location>
</feature>
<name>A0A9N7Z192_PLEPL</name>
<sequence length="200" mass="21729">MQLELRRATPSCPAHALAQHGVEEFTRRGCELLLIQQYGESSPGRPTETSPTNSAERSSRCNAPLPVTPSAPRHTLMVIALPCPVLSFVPEDLASSMIERGLEQKDEQRADRRGSRTGEAGFILSDALCVCVCGRNRGHFPAEETLVYFVTRETEKSWLEQPVNLDARAAAIFMTSSKRDRPSVGSGSEALPASPVPDGP</sequence>
<keyword evidence="3" id="KW-1185">Reference proteome</keyword>
<dbReference type="EMBL" id="CADEAL010003951">
    <property type="protein sequence ID" value="CAB1447562.1"/>
    <property type="molecule type" value="Genomic_DNA"/>
</dbReference>